<accession>A0A419ESS6</accession>
<gene>
    <name evidence="3" type="ORF">C4532_15755</name>
</gene>
<reference evidence="3 4" key="1">
    <citation type="journal article" date="2017" name="ISME J.">
        <title>Energy and carbon metabolisms in a deep terrestrial subsurface fluid microbial community.</title>
        <authorList>
            <person name="Momper L."/>
            <person name="Jungbluth S.P."/>
            <person name="Lee M.D."/>
            <person name="Amend J.P."/>
        </authorList>
    </citation>
    <scope>NUCLEOTIDE SEQUENCE [LARGE SCALE GENOMIC DNA]</scope>
    <source>
        <strain evidence="3">SURF_17</strain>
    </source>
</reference>
<dbReference type="EMBL" id="QZKI01000112">
    <property type="protein sequence ID" value="RJP66720.1"/>
    <property type="molecule type" value="Genomic_DNA"/>
</dbReference>
<dbReference type="InterPro" id="IPR050266">
    <property type="entry name" value="AB_hydrolase_sf"/>
</dbReference>
<evidence type="ECO:0000259" key="2">
    <source>
        <dbReference type="Pfam" id="PF00561"/>
    </source>
</evidence>
<proteinExistence type="predicted"/>
<dbReference type="InterPro" id="IPR029058">
    <property type="entry name" value="AB_hydrolase_fold"/>
</dbReference>
<dbReference type="Gene3D" id="3.40.50.1820">
    <property type="entry name" value="alpha/beta hydrolase"/>
    <property type="match status" value="1"/>
</dbReference>
<dbReference type="PANTHER" id="PTHR43798:SF31">
    <property type="entry name" value="AB HYDROLASE SUPERFAMILY PROTEIN YCLE"/>
    <property type="match status" value="1"/>
</dbReference>
<protein>
    <submittedName>
        <fullName evidence="3">Alpha/beta hydrolase</fullName>
    </submittedName>
</protein>
<keyword evidence="1 3" id="KW-0378">Hydrolase</keyword>
<dbReference type="PRINTS" id="PR00111">
    <property type="entry name" value="ABHYDROLASE"/>
</dbReference>
<dbReference type="InterPro" id="IPR000639">
    <property type="entry name" value="Epox_hydrolase-like"/>
</dbReference>
<feature type="domain" description="AB hydrolase-1" evidence="2">
    <location>
        <begin position="21"/>
        <end position="253"/>
    </location>
</feature>
<dbReference type="SUPFAM" id="SSF53474">
    <property type="entry name" value="alpha/beta-Hydrolases"/>
    <property type="match status" value="1"/>
</dbReference>
<evidence type="ECO:0000256" key="1">
    <source>
        <dbReference type="ARBA" id="ARBA00022801"/>
    </source>
</evidence>
<dbReference type="InterPro" id="IPR000073">
    <property type="entry name" value="AB_hydrolase_1"/>
</dbReference>
<dbReference type="PANTHER" id="PTHR43798">
    <property type="entry name" value="MONOACYLGLYCEROL LIPASE"/>
    <property type="match status" value="1"/>
</dbReference>
<sequence>MTVIRVNDVNLNYEPSGKGEAIVFLHGYTGNSQDWANQIPLVSARCRAIAIDHRGHGKSEAPAMEEAYSIKTFSEDVYALLSKLGITRCCLVGHSMGGFMALQLVLDHPEIVKAMVLVDTSSGEFEVAPGYAELRAKLDELARAKGMKAAFEYDAAHNPVRIERFKRHPELREVTRRKMMNTSVDGYVHVAKTFGKWQPVTGRLGEIQVPVLIFLGEEDTGFIRASQILKEGIRGSELITVQGVGHSPHEEAPQVFNEAFLRFLSKIIW</sequence>
<dbReference type="PRINTS" id="PR00412">
    <property type="entry name" value="EPOXHYDRLASE"/>
</dbReference>
<comment type="caution">
    <text evidence="3">The sequence shown here is derived from an EMBL/GenBank/DDBJ whole genome shotgun (WGS) entry which is preliminary data.</text>
</comment>
<evidence type="ECO:0000313" key="4">
    <source>
        <dbReference type="Proteomes" id="UP000285961"/>
    </source>
</evidence>
<dbReference type="Proteomes" id="UP000285961">
    <property type="component" value="Unassembled WGS sequence"/>
</dbReference>
<dbReference type="AlphaFoldDB" id="A0A419ESS6"/>
<name>A0A419ESS6_9BACT</name>
<organism evidence="3 4">
    <name type="scientific">Candidatus Abyssobacteria bacterium SURF_17</name>
    <dbReference type="NCBI Taxonomy" id="2093361"/>
    <lineage>
        <taxon>Bacteria</taxon>
        <taxon>Pseudomonadati</taxon>
        <taxon>Candidatus Hydrogenedentota</taxon>
        <taxon>Candidatus Abyssobacteria</taxon>
    </lineage>
</organism>
<dbReference type="GO" id="GO:0016787">
    <property type="term" value="F:hydrolase activity"/>
    <property type="evidence" value="ECO:0007669"/>
    <property type="project" value="UniProtKB-KW"/>
</dbReference>
<evidence type="ECO:0000313" key="3">
    <source>
        <dbReference type="EMBL" id="RJP66720.1"/>
    </source>
</evidence>
<dbReference type="Pfam" id="PF00561">
    <property type="entry name" value="Abhydrolase_1"/>
    <property type="match status" value="1"/>
</dbReference>
<dbReference type="GO" id="GO:0016020">
    <property type="term" value="C:membrane"/>
    <property type="evidence" value="ECO:0007669"/>
    <property type="project" value="TreeGrafter"/>
</dbReference>